<sequence>MSRVINSILDNYKLEKKEVLEVCQIGKFVEVIDAEIQIVDKPKPPSPDFIISYNGQIIGLEHTQIYSADRSRYLKIKTLLNNAEKKFREKYQDENLIASISVKNDEFDYKQKDKPKLTENIADYVYWTKNRIEFKLPNFITEITTTKHDQVSFWFDEKNWNNAEYLTRERLHAEILKKEPKIQEYRNSKQNLSEYWLVLMIGSLSSVSYKLNESENYKMDSAFNRVYLMTDFDAKIIRIK</sequence>
<gene>
    <name evidence="1" type="ORF">SAMN04487992_1293</name>
</gene>
<accession>A0A1G7M3A3</accession>
<name>A0A1G7M3A3_9FLAO</name>
<proteinExistence type="predicted"/>
<evidence type="ECO:0000313" key="2">
    <source>
        <dbReference type="Proteomes" id="UP000182114"/>
    </source>
</evidence>
<dbReference type="RefSeq" id="WP_074539598.1">
    <property type="nucleotide sequence ID" value="NZ_FNBD01000029.1"/>
</dbReference>
<dbReference type="AlphaFoldDB" id="A0A1G7M3A3"/>
<reference evidence="2" key="1">
    <citation type="submission" date="2016-10" db="EMBL/GenBank/DDBJ databases">
        <authorList>
            <person name="Varghese N."/>
            <person name="Submissions S."/>
        </authorList>
    </citation>
    <scope>NUCLEOTIDE SEQUENCE [LARGE SCALE GENOMIC DNA]</scope>
    <source>
        <strain evidence="2">DSM 24729</strain>
    </source>
</reference>
<protein>
    <submittedName>
        <fullName evidence="1">Uncharacterized protein</fullName>
    </submittedName>
</protein>
<dbReference type="EMBL" id="FNBD01000029">
    <property type="protein sequence ID" value="SDF56308.1"/>
    <property type="molecule type" value="Genomic_DNA"/>
</dbReference>
<dbReference type="Proteomes" id="UP000182114">
    <property type="component" value="Unassembled WGS sequence"/>
</dbReference>
<evidence type="ECO:0000313" key="1">
    <source>
        <dbReference type="EMBL" id="SDF56308.1"/>
    </source>
</evidence>
<keyword evidence="2" id="KW-1185">Reference proteome</keyword>
<organism evidence="1 2">
    <name type="scientific">Cellulophaga baltica</name>
    <dbReference type="NCBI Taxonomy" id="76594"/>
    <lineage>
        <taxon>Bacteria</taxon>
        <taxon>Pseudomonadati</taxon>
        <taxon>Bacteroidota</taxon>
        <taxon>Flavobacteriia</taxon>
        <taxon>Flavobacteriales</taxon>
        <taxon>Flavobacteriaceae</taxon>
        <taxon>Cellulophaga</taxon>
    </lineage>
</organism>